<feature type="domain" description="DUF397" evidence="1">
    <location>
        <begin position="33"/>
        <end position="86"/>
    </location>
</feature>
<dbReference type="EMBL" id="QLYX01000008">
    <property type="protein sequence ID" value="RAY13586.1"/>
    <property type="molecule type" value="Genomic_DNA"/>
</dbReference>
<evidence type="ECO:0000313" key="3">
    <source>
        <dbReference type="Proteomes" id="UP000251891"/>
    </source>
</evidence>
<accession>A0A365H3I7</accession>
<comment type="caution">
    <text evidence="2">The sequence shown here is derived from an EMBL/GenBank/DDBJ whole genome shotgun (WGS) entry which is preliminary data.</text>
</comment>
<evidence type="ECO:0000259" key="1">
    <source>
        <dbReference type="Pfam" id="PF04149"/>
    </source>
</evidence>
<keyword evidence="3" id="KW-1185">Reference proteome</keyword>
<feature type="domain" description="DUF397" evidence="1">
    <location>
        <begin position="8"/>
        <end position="29"/>
    </location>
</feature>
<dbReference type="AlphaFoldDB" id="A0A365H3I7"/>
<proteinExistence type="predicted"/>
<organism evidence="2 3">
    <name type="scientific">Actinomadura craniellae</name>
    <dbReference type="NCBI Taxonomy" id="2231787"/>
    <lineage>
        <taxon>Bacteria</taxon>
        <taxon>Bacillati</taxon>
        <taxon>Actinomycetota</taxon>
        <taxon>Actinomycetes</taxon>
        <taxon>Streptosporangiales</taxon>
        <taxon>Thermomonosporaceae</taxon>
        <taxon>Actinomadura</taxon>
    </lineage>
</organism>
<sequence>MDLTGAIWRKSTRSGTNGGACIEVANLTGTIAANWHKSTHSGTNGGNCVEVADLPGTIAVRDSKDPHGPHLTLTPAAFSALVHQIKHNEPTC</sequence>
<dbReference type="Proteomes" id="UP000251891">
    <property type="component" value="Unassembled WGS sequence"/>
</dbReference>
<dbReference type="OrthoDB" id="4316979at2"/>
<gene>
    <name evidence="2" type="ORF">DPM19_18075</name>
</gene>
<dbReference type="InterPro" id="IPR007278">
    <property type="entry name" value="DUF397"/>
</dbReference>
<name>A0A365H3I7_9ACTN</name>
<protein>
    <submittedName>
        <fullName evidence="2">DUF397 domain-containing protein</fullName>
    </submittedName>
</protein>
<evidence type="ECO:0000313" key="2">
    <source>
        <dbReference type="EMBL" id="RAY13586.1"/>
    </source>
</evidence>
<dbReference type="Pfam" id="PF04149">
    <property type="entry name" value="DUF397"/>
    <property type="match status" value="2"/>
</dbReference>
<reference evidence="2 3" key="1">
    <citation type="submission" date="2018-06" db="EMBL/GenBank/DDBJ databases">
        <title>Actinomadura craniellae sp. nov. isolated from marine sponge Craniella sp.</title>
        <authorList>
            <person name="Li L."/>
            <person name="Xu Q.H."/>
            <person name="Lin H.W."/>
            <person name="Lu Y.H."/>
        </authorList>
    </citation>
    <scope>NUCLEOTIDE SEQUENCE [LARGE SCALE GENOMIC DNA]</scope>
    <source>
        <strain evidence="2 3">LHW63021</strain>
    </source>
</reference>
<dbReference type="RefSeq" id="WP_111869127.1">
    <property type="nucleotide sequence ID" value="NZ_QLYX01000008.1"/>
</dbReference>